<proteinExistence type="predicted"/>
<sequence length="82" mass="9534">MKYTNYFKSTIKLNGVPKLNPDQFARLMNICCLETDVHTLEELNMNSQSIFLTIGRKKDKIEKLTKGRTPELLLLEMLKLSM</sequence>
<gene>
    <name evidence="1" type="ORF">BXY75_3354</name>
</gene>
<evidence type="ECO:0000313" key="2">
    <source>
        <dbReference type="Proteomes" id="UP000271339"/>
    </source>
</evidence>
<dbReference type="AlphaFoldDB" id="A0A3L9Y7G7"/>
<accession>A0A3L9Y7G7</accession>
<comment type="caution">
    <text evidence="1">The sequence shown here is derived from an EMBL/GenBank/DDBJ whole genome shotgun (WGS) entry which is preliminary data.</text>
</comment>
<reference evidence="1 2" key="1">
    <citation type="submission" date="2018-10" db="EMBL/GenBank/DDBJ databases">
        <title>Genomic Encyclopedia of Archaeal and Bacterial Type Strains, Phase II (KMG-II): from individual species to whole genera.</title>
        <authorList>
            <person name="Goeker M."/>
        </authorList>
    </citation>
    <scope>NUCLEOTIDE SEQUENCE [LARGE SCALE GENOMIC DNA]</scope>
    <source>
        <strain evidence="1 2">DSM 23424</strain>
    </source>
</reference>
<evidence type="ECO:0000313" key="1">
    <source>
        <dbReference type="EMBL" id="RMA56651.1"/>
    </source>
</evidence>
<keyword evidence="2" id="KW-1185">Reference proteome</keyword>
<protein>
    <submittedName>
        <fullName evidence="1">Uncharacterized protein</fullName>
    </submittedName>
</protein>
<organism evidence="1 2">
    <name type="scientific">Ulvibacter antarcticus</name>
    <dbReference type="NCBI Taxonomy" id="442714"/>
    <lineage>
        <taxon>Bacteria</taxon>
        <taxon>Pseudomonadati</taxon>
        <taxon>Bacteroidota</taxon>
        <taxon>Flavobacteriia</taxon>
        <taxon>Flavobacteriales</taxon>
        <taxon>Flavobacteriaceae</taxon>
        <taxon>Ulvibacter</taxon>
    </lineage>
</organism>
<dbReference type="OrthoDB" id="1449167at2"/>
<dbReference type="RefSeq" id="WP_121908870.1">
    <property type="nucleotide sequence ID" value="NZ_REFC01000017.1"/>
</dbReference>
<dbReference type="Proteomes" id="UP000271339">
    <property type="component" value="Unassembled WGS sequence"/>
</dbReference>
<name>A0A3L9Y7G7_9FLAO</name>
<dbReference type="EMBL" id="REFC01000017">
    <property type="protein sequence ID" value="RMA56651.1"/>
    <property type="molecule type" value="Genomic_DNA"/>
</dbReference>